<dbReference type="SUPFAM" id="SSF82607">
    <property type="entry name" value="YbaB-like"/>
    <property type="match status" value="1"/>
</dbReference>
<dbReference type="Pfam" id="PF02575">
    <property type="entry name" value="YbaB_DNA_bd"/>
    <property type="match status" value="1"/>
</dbReference>
<proteinExistence type="predicted"/>
<reference evidence="2 3" key="1">
    <citation type="submission" date="2024-06" db="EMBL/GenBank/DDBJ databases">
        <title>The Natural Products Discovery Center: Release of the First 8490 Sequenced Strains for Exploring Actinobacteria Biosynthetic Diversity.</title>
        <authorList>
            <person name="Kalkreuter E."/>
            <person name="Kautsar S.A."/>
            <person name="Yang D."/>
            <person name="Bader C.D."/>
            <person name="Teijaro C.N."/>
            <person name="Fluegel L."/>
            <person name="Davis C.M."/>
            <person name="Simpson J.R."/>
            <person name="Lauterbach L."/>
            <person name="Steele A.D."/>
            <person name="Gui C."/>
            <person name="Meng S."/>
            <person name="Li G."/>
            <person name="Viehrig K."/>
            <person name="Ye F."/>
            <person name="Su P."/>
            <person name="Kiefer A.F."/>
            <person name="Nichols A."/>
            <person name="Cepeda A.J."/>
            <person name="Yan W."/>
            <person name="Fan B."/>
            <person name="Jiang Y."/>
            <person name="Adhikari A."/>
            <person name="Zheng C.-J."/>
            <person name="Schuster L."/>
            <person name="Cowan T.M."/>
            <person name="Smanski M.J."/>
            <person name="Chevrette M.G."/>
            <person name="De Carvalho L.P.S."/>
            <person name="Shen B."/>
        </authorList>
    </citation>
    <scope>NUCLEOTIDE SEQUENCE [LARGE SCALE GENOMIC DNA]</scope>
    <source>
        <strain evidence="2 3">NPDC000632</strain>
    </source>
</reference>
<keyword evidence="3" id="KW-1185">Reference proteome</keyword>
<name>A0ABV1VMC5_9ACTN</name>
<accession>A0ABV1VMC5</accession>
<evidence type="ECO:0000313" key="2">
    <source>
        <dbReference type="EMBL" id="MER6907629.1"/>
    </source>
</evidence>
<feature type="region of interest" description="Disordered" evidence="1">
    <location>
        <begin position="130"/>
        <end position="153"/>
    </location>
</feature>
<evidence type="ECO:0000256" key="1">
    <source>
        <dbReference type="SAM" id="MobiDB-lite"/>
    </source>
</evidence>
<evidence type="ECO:0000313" key="3">
    <source>
        <dbReference type="Proteomes" id="UP001490330"/>
    </source>
</evidence>
<dbReference type="InterPro" id="IPR036894">
    <property type="entry name" value="YbaB-like_sf"/>
</dbReference>
<dbReference type="RefSeq" id="WP_350724928.1">
    <property type="nucleotide sequence ID" value="NZ_JBEPCO010000061.1"/>
</dbReference>
<dbReference type="Proteomes" id="UP001490330">
    <property type="component" value="Unassembled WGS sequence"/>
</dbReference>
<comment type="caution">
    <text evidence="2">The sequence shown here is derived from an EMBL/GenBank/DDBJ whole genome shotgun (WGS) entry which is preliminary data.</text>
</comment>
<protein>
    <submittedName>
        <fullName evidence="2">YbaB/EbfC family nucleoid-associated protein</fullName>
    </submittedName>
</protein>
<organism evidence="2 3">
    <name type="scientific">Streptomyces flaveolus</name>
    <dbReference type="NCBI Taxonomy" id="67297"/>
    <lineage>
        <taxon>Bacteria</taxon>
        <taxon>Bacillati</taxon>
        <taxon>Actinomycetota</taxon>
        <taxon>Actinomycetes</taxon>
        <taxon>Kitasatosporales</taxon>
        <taxon>Streptomycetaceae</taxon>
        <taxon>Streptomyces</taxon>
    </lineage>
</organism>
<dbReference type="Gene3D" id="3.30.1310.10">
    <property type="entry name" value="Nucleoid-associated protein YbaB-like domain"/>
    <property type="match status" value="1"/>
</dbReference>
<gene>
    <name evidence="2" type="ORF">ABT322_28675</name>
</gene>
<dbReference type="InterPro" id="IPR004401">
    <property type="entry name" value="YbaB/EbfC"/>
</dbReference>
<sequence>MDESLRQQLEQAMSEFTKQQESLVQARQELTELSVTMRSKDRAVEVTVGPQGEPTALRFLNNKHQAMSGQALATSVLEAMAAARQEIADQVAARFQAVTGTGLGVAGSNLENLNLDRLLEPLSSEGLLSWMNAEDKNSSGSSSSGAEEGKRGG</sequence>
<dbReference type="EMBL" id="JBEPCV010000034">
    <property type="protein sequence ID" value="MER6907629.1"/>
    <property type="molecule type" value="Genomic_DNA"/>
</dbReference>